<dbReference type="EMBL" id="SNWQ01000026">
    <property type="protein sequence ID" value="TDO34743.1"/>
    <property type="molecule type" value="Genomic_DNA"/>
</dbReference>
<sequence>MLQRILDSEPDLSPSQIAHIQQQLYQDRNTLARLRQELVLCLSDITIVGVEKTQGIQFFSINGQGSGYAPDNSVPLIAQRTLILRVYVDCKRVQQQGPQHLPIHISGSVIVDRIRTNGSVTRVATLKPINGPIAARSSASIDRGDPNHTLNFRVAASDCQGLLRFTVTVFEQGPVVIDDVLGAIYAPRPSERDTWLPGSATTTAAAPAAFSLKVHGRFEPVPTFRVQAVLVHYTGGGQNLPAPTGFDFADTLEYVLKTFPIGRLEFEDCIEIDFDKNLSTCGGGCGPGFEGPGGLMVILKDLDDSSDRPAIRVALIPSDARMCVGGCGNKNIAAAQDGRGATLAQEMGHALDRKHAPYAPGWEQEEPPFPQYGDYPLGSIGEYGFDVVTSEVYDPNTSHDFMSYGSDRWVSPHTYVGLRNEIVERFSDASFAGLADGRFSPSGDPSQETLFLSFRVNRDGSVEVHPSFHLPARAQPPDHTSTSDVSCELLDGKGQVLGFHRCRARGSHVDPDGPHIDFHEAIPWVDEATAIRFLRNKEVLHLHDIEALAPTVKLPASGLRSSEQRLTLKWEGHHPERAVTYLVRYSRDAGRTWRVVAVNSSKSECVLRQRQLPGGEQCLLQVVASSGIRTHVAQTKPFSVPSEPRSATILSPKSTSETTSTGQALLRGGAFSSDYGLGAPEDVVWSSNVDGVLGRGFELIADGLSEGAHTITLTAPDGQGGVATASAVLRVVLPD</sequence>
<organism evidence="2 3">
    <name type="scientific">Kribbella caucasensis</name>
    <dbReference type="NCBI Taxonomy" id="2512215"/>
    <lineage>
        <taxon>Bacteria</taxon>
        <taxon>Bacillati</taxon>
        <taxon>Actinomycetota</taxon>
        <taxon>Actinomycetes</taxon>
        <taxon>Propionibacteriales</taxon>
        <taxon>Kribbellaceae</taxon>
        <taxon>Kribbella</taxon>
    </lineage>
</organism>
<feature type="compositionally biased region" description="Polar residues" evidence="1">
    <location>
        <begin position="648"/>
        <end position="661"/>
    </location>
</feature>
<dbReference type="Proteomes" id="UP000295388">
    <property type="component" value="Unassembled WGS sequence"/>
</dbReference>
<evidence type="ECO:0000313" key="2">
    <source>
        <dbReference type="EMBL" id="TDO34743.1"/>
    </source>
</evidence>
<name>A0A4R6JFK7_9ACTN</name>
<evidence type="ECO:0000256" key="1">
    <source>
        <dbReference type="SAM" id="MobiDB-lite"/>
    </source>
</evidence>
<proteinExistence type="predicted"/>
<feature type="region of interest" description="Disordered" evidence="1">
    <location>
        <begin position="637"/>
        <end position="661"/>
    </location>
</feature>
<reference evidence="2 3" key="1">
    <citation type="submission" date="2019-03" db="EMBL/GenBank/DDBJ databases">
        <title>Genomic Encyclopedia of Type Strains, Phase III (KMG-III): the genomes of soil and plant-associated and newly described type strains.</title>
        <authorList>
            <person name="Whitman W."/>
        </authorList>
    </citation>
    <scope>NUCLEOTIDE SEQUENCE [LARGE SCALE GENOMIC DNA]</scope>
    <source>
        <strain evidence="2 3">VKM Ac-2527</strain>
    </source>
</reference>
<accession>A0A4R6JFK7</accession>
<evidence type="ECO:0000313" key="3">
    <source>
        <dbReference type="Proteomes" id="UP000295388"/>
    </source>
</evidence>
<dbReference type="AlphaFoldDB" id="A0A4R6JFK7"/>
<keyword evidence="3" id="KW-1185">Reference proteome</keyword>
<protein>
    <submittedName>
        <fullName evidence="2">Uncharacterized protein</fullName>
    </submittedName>
</protein>
<comment type="caution">
    <text evidence="2">The sequence shown here is derived from an EMBL/GenBank/DDBJ whole genome shotgun (WGS) entry which is preliminary data.</text>
</comment>
<gene>
    <name evidence="2" type="ORF">EV643_126103</name>
</gene>